<feature type="compositionally biased region" description="Basic and acidic residues" evidence="1">
    <location>
        <begin position="1"/>
        <end position="10"/>
    </location>
</feature>
<sequence length="61" mass="6487">MRFGREEKRGGAKYGPPPEDEHSDQGPLTCGGCGGTGYVQREHRGAHAVDVCVSCDGRGRV</sequence>
<dbReference type="AlphaFoldDB" id="A0A1V2IE01"/>
<evidence type="ECO:0000313" key="2">
    <source>
        <dbReference type="EMBL" id="ONH31384.1"/>
    </source>
</evidence>
<protein>
    <submittedName>
        <fullName evidence="2">Uncharacterized protein</fullName>
    </submittedName>
</protein>
<gene>
    <name evidence="2" type="ORF">BL253_08945</name>
</gene>
<evidence type="ECO:0000256" key="1">
    <source>
        <dbReference type="SAM" id="MobiDB-lite"/>
    </source>
</evidence>
<dbReference type="Proteomes" id="UP000188929">
    <property type="component" value="Unassembled WGS sequence"/>
</dbReference>
<dbReference type="Gene3D" id="2.10.230.10">
    <property type="entry name" value="Heat shock protein DnaJ, cysteine-rich domain"/>
    <property type="match status" value="1"/>
</dbReference>
<feature type="region of interest" description="Disordered" evidence="1">
    <location>
        <begin position="1"/>
        <end position="28"/>
    </location>
</feature>
<dbReference type="EMBL" id="MOMC01000016">
    <property type="protein sequence ID" value="ONH31384.1"/>
    <property type="molecule type" value="Genomic_DNA"/>
</dbReference>
<name>A0A1V2IE01_9ACTN</name>
<organism evidence="2 3">
    <name type="scientific">Pseudofrankia asymbiotica</name>
    <dbReference type="NCBI Taxonomy" id="1834516"/>
    <lineage>
        <taxon>Bacteria</taxon>
        <taxon>Bacillati</taxon>
        <taxon>Actinomycetota</taxon>
        <taxon>Actinomycetes</taxon>
        <taxon>Frankiales</taxon>
        <taxon>Frankiaceae</taxon>
        <taxon>Pseudofrankia</taxon>
    </lineage>
</organism>
<evidence type="ECO:0000313" key="3">
    <source>
        <dbReference type="Proteomes" id="UP000188929"/>
    </source>
</evidence>
<proteinExistence type="predicted"/>
<dbReference type="SUPFAM" id="SSF57938">
    <property type="entry name" value="DnaJ/Hsp40 cysteine-rich domain"/>
    <property type="match status" value="1"/>
</dbReference>
<reference evidence="3" key="1">
    <citation type="submission" date="2016-10" db="EMBL/GenBank/DDBJ databases">
        <title>Frankia sp. NRRL B-16386 Genome sequencing.</title>
        <authorList>
            <person name="Ghodhbane-Gtari F."/>
            <person name="Swanson E."/>
            <person name="Gueddou A."/>
            <person name="Hezbri K."/>
            <person name="Ktari K."/>
            <person name="Nouioui I."/>
            <person name="Morris K."/>
            <person name="Simpson S."/>
            <person name="Abebe-Akele F."/>
            <person name="Thomas K."/>
            <person name="Gtari M."/>
            <person name="Tisa L.S."/>
        </authorList>
    </citation>
    <scope>NUCLEOTIDE SEQUENCE [LARGE SCALE GENOMIC DNA]</scope>
    <source>
        <strain evidence="3">NRRL B-16386</strain>
    </source>
</reference>
<dbReference type="InterPro" id="IPR036410">
    <property type="entry name" value="HSP_DnaJ_Cys-rich_dom_sf"/>
</dbReference>
<accession>A0A1V2IE01</accession>
<keyword evidence="3" id="KW-1185">Reference proteome</keyword>
<comment type="caution">
    <text evidence="2">The sequence shown here is derived from an EMBL/GenBank/DDBJ whole genome shotgun (WGS) entry which is preliminary data.</text>
</comment>